<accession>A0A2R8B5T1</accession>
<dbReference type="AlphaFoldDB" id="A0A2R8B5T1"/>
<keyword evidence="1" id="KW-0812">Transmembrane</keyword>
<dbReference type="OrthoDB" id="7870032at2"/>
<protein>
    <submittedName>
        <fullName evidence="2">Uncharacterized protein</fullName>
    </submittedName>
</protein>
<keyword evidence="1" id="KW-1133">Transmembrane helix</keyword>
<evidence type="ECO:0000313" key="3">
    <source>
        <dbReference type="Proteomes" id="UP000244924"/>
    </source>
</evidence>
<reference evidence="2 3" key="1">
    <citation type="submission" date="2018-03" db="EMBL/GenBank/DDBJ databases">
        <authorList>
            <person name="Keele B.F."/>
        </authorList>
    </citation>
    <scope>NUCLEOTIDE SEQUENCE [LARGE SCALE GENOMIC DNA]</scope>
    <source>
        <strain evidence="2 3">CECT 8626</strain>
    </source>
</reference>
<evidence type="ECO:0000256" key="1">
    <source>
        <dbReference type="SAM" id="Phobius"/>
    </source>
</evidence>
<dbReference type="Proteomes" id="UP000244924">
    <property type="component" value="Unassembled WGS sequence"/>
</dbReference>
<dbReference type="EMBL" id="OMOQ01000001">
    <property type="protein sequence ID" value="SPH17957.1"/>
    <property type="molecule type" value="Genomic_DNA"/>
</dbReference>
<evidence type="ECO:0000313" key="2">
    <source>
        <dbReference type="EMBL" id="SPH17957.1"/>
    </source>
</evidence>
<gene>
    <name evidence="2" type="ORF">DEA8626_01486</name>
</gene>
<feature type="transmembrane region" description="Helical" evidence="1">
    <location>
        <begin position="60"/>
        <end position="86"/>
    </location>
</feature>
<organism evidence="2 3">
    <name type="scientific">Albidovulum aquaemixtae</name>
    <dbReference type="NCBI Taxonomy" id="1542388"/>
    <lineage>
        <taxon>Bacteria</taxon>
        <taxon>Pseudomonadati</taxon>
        <taxon>Pseudomonadota</taxon>
        <taxon>Alphaproteobacteria</taxon>
        <taxon>Rhodobacterales</taxon>
        <taxon>Paracoccaceae</taxon>
        <taxon>Albidovulum</taxon>
    </lineage>
</organism>
<keyword evidence="3" id="KW-1185">Reference proteome</keyword>
<dbReference type="RefSeq" id="WP_108852345.1">
    <property type="nucleotide sequence ID" value="NZ_OMOQ01000001.1"/>
</dbReference>
<name>A0A2R8B5T1_9RHOB</name>
<proteinExistence type="predicted"/>
<sequence>MQKDAGASKQLNQSGQNLVRILIASYFLAVSVGFIPGTVATPLTAWLLPAADAELAARVIVFATAYLVLVGAWLRLSALVLANLLFWSSYIGNATAGNVEAFWRDIALIGALMLTYTQTLPRAARHRAALHWTPRVRKLRPSRASETPVTPVMPRRVVVAPRAEAPRPDNTKLMTQSGRDENIFRDDYELALAS</sequence>
<feature type="transmembrane region" description="Helical" evidence="1">
    <location>
        <begin position="21"/>
        <end position="48"/>
    </location>
</feature>
<keyword evidence="1" id="KW-0472">Membrane</keyword>